<dbReference type="PANTHER" id="PTHR32071:SF57">
    <property type="entry name" value="C4-DICARBOXYLATE TRANSPORT TRANSCRIPTIONAL REGULATORY PROTEIN DCTD"/>
    <property type="match status" value="1"/>
</dbReference>
<dbReference type="PROSITE" id="PS00676">
    <property type="entry name" value="SIGMA54_INTERACT_2"/>
    <property type="match status" value="1"/>
</dbReference>
<feature type="domain" description="Sigma-54 factor interaction" evidence="6">
    <location>
        <begin position="271"/>
        <end position="500"/>
    </location>
</feature>
<dbReference type="InterPro" id="IPR002078">
    <property type="entry name" value="Sigma_54_int"/>
</dbReference>
<evidence type="ECO:0000256" key="1">
    <source>
        <dbReference type="ARBA" id="ARBA00022741"/>
    </source>
</evidence>
<evidence type="ECO:0000256" key="5">
    <source>
        <dbReference type="ARBA" id="ARBA00023163"/>
    </source>
</evidence>
<dbReference type="PROSITE" id="PS50045">
    <property type="entry name" value="SIGMA54_INTERACT_4"/>
    <property type="match status" value="1"/>
</dbReference>
<name>A0A419ERV6_9BACT</name>
<dbReference type="InterPro" id="IPR025944">
    <property type="entry name" value="Sigma_54_int_dom_CS"/>
</dbReference>
<keyword evidence="3" id="KW-0805">Transcription regulation</keyword>
<dbReference type="Pfam" id="PF02954">
    <property type="entry name" value="HTH_8"/>
    <property type="match status" value="1"/>
</dbReference>
<evidence type="ECO:0000259" key="7">
    <source>
        <dbReference type="PROSITE" id="PS50112"/>
    </source>
</evidence>
<dbReference type="Gene3D" id="3.30.450.20">
    <property type="entry name" value="PAS domain"/>
    <property type="match status" value="1"/>
</dbReference>
<dbReference type="Proteomes" id="UP000285961">
    <property type="component" value="Unassembled WGS sequence"/>
</dbReference>
<dbReference type="InterPro" id="IPR025943">
    <property type="entry name" value="Sigma_54_int_dom_ATP-bd_2"/>
</dbReference>
<reference evidence="8 9" key="1">
    <citation type="journal article" date="2017" name="ISME J.">
        <title>Energy and carbon metabolisms in a deep terrestrial subsurface fluid microbial community.</title>
        <authorList>
            <person name="Momper L."/>
            <person name="Jungbluth S.P."/>
            <person name="Lee M.D."/>
            <person name="Amend J.P."/>
        </authorList>
    </citation>
    <scope>NUCLEOTIDE SEQUENCE [LARGE SCALE GENOMIC DNA]</scope>
    <source>
        <strain evidence="8">SURF_17</strain>
    </source>
</reference>
<dbReference type="InterPro" id="IPR058031">
    <property type="entry name" value="AAA_lid_NorR"/>
</dbReference>
<evidence type="ECO:0000313" key="9">
    <source>
        <dbReference type="Proteomes" id="UP000285961"/>
    </source>
</evidence>
<dbReference type="InterPro" id="IPR003593">
    <property type="entry name" value="AAA+_ATPase"/>
</dbReference>
<dbReference type="Pfam" id="PF25601">
    <property type="entry name" value="AAA_lid_14"/>
    <property type="match status" value="1"/>
</dbReference>
<dbReference type="Pfam" id="PF00158">
    <property type="entry name" value="Sigma54_activat"/>
    <property type="match status" value="1"/>
</dbReference>
<feature type="domain" description="PAS" evidence="7">
    <location>
        <begin position="137"/>
        <end position="207"/>
    </location>
</feature>
<keyword evidence="2" id="KW-0067">ATP-binding</keyword>
<dbReference type="SUPFAM" id="SSF46689">
    <property type="entry name" value="Homeodomain-like"/>
    <property type="match status" value="1"/>
</dbReference>
<accession>A0A419ERV6</accession>
<dbReference type="NCBIfam" id="TIGR00229">
    <property type="entry name" value="sensory_box"/>
    <property type="match status" value="1"/>
</dbReference>
<dbReference type="SUPFAM" id="SSF55785">
    <property type="entry name" value="PYP-like sensor domain (PAS domain)"/>
    <property type="match status" value="1"/>
</dbReference>
<dbReference type="CDD" id="cd00130">
    <property type="entry name" value="PAS"/>
    <property type="match status" value="1"/>
</dbReference>
<dbReference type="Pfam" id="PF00989">
    <property type="entry name" value="PAS"/>
    <property type="match status" value="1"/>
</dbReference>
<keyword evidence="4" id="KW-0238">DNA-binding</keyword>
<dbReference type="FunFam" id="3.40.50.300:FF:000006">
    <property type="entry name" value="DNA-binding transcriptional regulator NtrC"/>
    <property type="match status" value="1"/>
</dbReference>
<dbReference type="PROSITE" id="PS50112">
    <property type="entry name" value="PAS"/>
    <property type="match status" value="1"/>
</dbReference>
<dbReference type="GO" id="GO:0006355">
    <property type="term" value="P:regulation of DNA-templated transcription"/>
    <property type="evidence" value="ECO:0007669"/>
    <property type="project" value="InterPro"/>
</dbReference>
<dbReference type="CDD" id="cd00009">
    <property type="entry name" value="AAA"/>
    <property type="match status" value="1"/>
</dbReference>
<dbReference type="SMART" id="SM00382">
    <property type="entry name" value="AAA"/>
    <property type="match status" value="1"/>
</dbReference>
<dbReference type="PRINTS" id="PR01590">
    <property type="entry name" value="HTHFIS"/>
</dbReference>
<dbReference type="EMBL" id="QZKI01000118">
    <property type="protein sequence ID" value="RJP66248.1"/>
    <property type="molecule type" value="Genomic_DNA"/>
</dbReference>
<dbReference type="Gene3D" id="3.40.50.300">
    <property type="entry name" value="P-loop containing nucleotide triphosphate hydrolases"/>
    <property type="match status" value="1"/>
</dbReference>
<dbReference type="AlphaFoldDB" id="A0A419ERV6"/>
<dbReference type="InterPro" id="IPR013767">
    <property type="entry name" value="PAS_fold"/>
</dbReference>
<dbReference type="InterPro" id="IPR002197">
    <property type="entry name" value="HTH_Fis"/>
</dbReference>
<dbReference type="PANTHER" id="PTHR32071">
    <property type="entry name" value="TRANSCRIPTIONAL REGULATORY PROTEIN"/>
    <property type="match status" value="1"/>
</dbReference>
<dbReference type="InterPro" id="IPR027417">
    <property type="entry name" value="P-loop_NTPase"/>
</dbReference>
<protein>
    <submittedName>
        <fullName evidence="8">PAS domain S-box protein</fullName>
    </submittedName>
</protein>
<keyword evidence="5" id="KW-0804">Transcription</keyword>
<dbReference type="InterPro" id="IPR000014">
    <property type="entry name" value="PAS"/>
</dbReference>
<evidence type="ECO:0000259" key="6">
    <source>
        <dbReference type="PROSITE" id="PS50045"/>
    </source>
</evidence>
<dbReference type="PROSITE" id="PS00688">
    <property type="entry name" value="SIGMA54_INTERACT_3"/>
    <property type="match status" value="1"/>
</dbReference>
<dbReference type="Gene3D" id="1.10.8.60">
    <property type="match status" value="1"/>
</dbReference>
<evidence type="ECO:0000256" key="3">
    <source>
        <dbReference type="ARBA" id="ARBA00023015"/>
    </source>
</evidence>
<dbReference type="Gene3D" id="1.10.10.60">
    <property type="entry name" value="Homeodomain-like"/>
    <property type="match status" value="1"/>
</dbReference>
<comment type="caution">
    <text evidence="8">The sequence shown here is derived from an EMBL/GenBank/DDBJ whole genome shotgun (WGS) entry which is preliminary data.</text>
</comment>
<dbReference type="GO" id="GO:0005524">
    <property type="term" value="F:ATP binding"/>
    <property type="evidence" value="ECO:0007669"/>
    <property type="project" value="UniProtKB-KW"/>
</dbReference>
<sequence>MRRENGWTRDRESIPGFCKCEFIRIRMAKQTEKTMRMNSHLQTIIQNCQARTDSLSLFHPLASIAVGNHHFCRGRSLRTAPTRKSEHQTYYYVARPSSFPYLQRTENEWYDIVSFKEGTRMNGERSGPDFSPYFFRLAENLRSIFDSLYDGIITVDTTGRIQQFNKSAEKLTGFTAKEALEAPLHHILASRKDARLTEKIVEAIDLGRRIENYELEVTTKDGRPKTINLTSTVLPGLYEDEPVGAVISIADVTEIYTLKQELKGRYRLSHIIGKNYLMQQVYDRILLTADSDSTVLIHGESGTGKELVAHAIHYHSHRSDGTFIKVNCSALAETLLESELFGHAKGAFTGALYDKIGRFEAASGGTIFLDEVGDFSPFIQLKMLRVLQEKEIERVGETTSRKVDVRIIAATSRNLRELVESGTFRPDLYYRLRVIPIYLPPLRERKDDMPLLINHFIEQFNTKMGKRLRGVSEEAMVALWNYDWPGNIRELEHAIEHAMVLSHGQMLELADLPVETRKAEEFVAPRAPRNPLKHNRQNDSKVERSMIEQALADASGNRTHAARLLGISRTTLWRKMKAYSIT</sequence>
<organism evidence="8 9">
    <name type="scientific">Candidatus Abyssobacteria bacterium SURF_17</name>
    <dbReference type="NCBI Taxonomy" id="2093361"/>
    <lineage>
        <taxon>Bacteria</taxon>
        <taxon>Pseudomonadati</taxon>
        <taxon>Candidatus Hydrogenedentota</taxon>
        <taxon>Candidatus Abyssobacteria</taxon>
    </lineage>
</organism>
<dbReference type="SMART" id="SM00091">
    <property type="entry name" value="PAS"/>
    <property type="match status" value="1"/>
</dbReference>
<dbReference type="GO" id="GO:0043565">
    <property type="term" value="F:sequence-specific DNA binding"/>
    <property type="evidence" value="ECO:0007669"/>
    <property type="project" value="InterPro"/>
</dbReference>
<evidence type="ECO:0000256" key="2">
    <source>
        <dbReference type="ARBA" id="ARBA00022840"/>
    </source>
</evidence>
<dbReference type="InterPro" id="IPR025662">
    <property type="entry name" value="Sigma_54_int_dom_ATP-bd_1"/>
</dbReference>
<dbReference type="InterPro" id="IPR035965">
    <property type="entry name" value="PAS-like_dom_sf"/>
</dbReference>
<keyword evidence="1" id="KW-0547">Nucleotide-binding</keyword>
<dbReference type="PROSITE" id="PS00675">
    <property type="entry name" value="SIGMA54_INTERACT_1"/>
    <property type="match status" value="1"/>
</dbReference>
<gene>
    <name evidence="8" type="ORF">C4532_16310</name>
</gene>
<dbReference type="SUPFAM" id="SSF52540">
    <property type="entry name" value="P-loop containing nucleoside triphosphate hydrolases"/>
    <property type="match status" value="1"/>
</dbReference>
<evidence type="ECO:0000256" key="4">
    <source>
        <dbReference type="ARBA" id="ARBA00023125"/>
    </source>
</evidence>
<evidence type="ECO:0000313" key="8">
    <source>
        <dbReference type="EMBL" id="RJP66248.1"/>
    </source>
</evidence>
<dbReference type="InterPro" id="IPR009057">
    <property type="entry name" value="Homeodomain-like_sf"/>
</dbReference>
<proteinExistence type="predicted"/>